<proteinExistence type="predicted"/>
<name>A0A0S2DBG4_LYSEN</name>
<evidence type="ECO:0000256" key="1">
    <source>
        <dbReference type="SAM" id="MobiDB-lite"/>
    </source>
</evidence>
<dbReference type="PATRIC" id="fig|69.6.peg.502"/>
<dbReference type="EMBL" id="CP013140">
    <property type="protein sequence ID" value="ALN55865.1"/>
    <property type="molecule type" value="Genomic_DNA"/>
</dbReference>
<accession>A0A0S2DBG4</accession>
<feature type="region of interest" description="Disordered" evidence="1">
    <location>
        <begin position="114"/>
        <end position="160"/>
    </location>
</feature>
<evidence type="ECO:0000313" key="3">
    <source>
        <dbReference type="Proteomes" id="UP000061569"/>
    </source>
</evidence>
<organism evidence="2 3">
    <name type="scientific">Lysobacter enzymogenes</name>
    <dbReference type="NCBI Taxonomy" id="69"/>
    <lineage>
        <taxon>Bacteria</taxon>
        <taxon>Pseudomonadati</taxon>
        <taxon>Pseudomonadota</taxon>
        <taxon>Gammaproteobacteria</taxon>
        <taxon>Lysobacterales</taxon>
        <taxon>Lysobacteraceae</taxon>
        <taxon>Lysobacter</taxon>
    </lineage>
</organism>
<sequence>MSVPALNLQTKAATYVPGNGDYKSPTKAELEELADKLHDVGEKKAKKDDYDRRLESLVSEFLPTLSPQDRGRFIGTVMEKDKGALDSWLQKDRLDKLVDNGRLDDSDRKRLLDSVGRGFGDDHIPKDKAAEFVDTGRKPAPEPEPEAPKDDKPAEPPKDILNDGFREFGQDDRVVYDDIKNVSYPGEYKDGWLRFETKDGGKFAVDKASAPDVYALAERSYLDVGQQTIDNARERAKLDPTAKTDVFSLETSEEVDGHKLKVGDAAMKLMIDEIKGKKDLYDGSPQAEFLRMVEARSAVTNGKFVHPVYENRHINVGGRTKTETENLLKLEPADMKEMLDEGKINRRLDALMRDEQVSALYEKSLKEAVGKVPEEDRKSMADKLAKVVESPDYVQEIGKLPKWDQPRAQADVEDAVSQLGLLDPERAKSAGQTFAMNALARDIDAGLADGEFTPEADVDGVEAGLGAVTTAMEKAKLPVDLTEGVKEFLGKGGDDAKRDFAQVAKELRANGYAPEDIDKAFANVDFKSDRKDSIRGLIGQLDSSGLLPSVSGAIGIASTVRGLVNDGFGETPEEKLAVAGGIIGMVGSLPDAKKLLSNLGKGIDGSALDLLDVDKAVKENIGVETRYGNQAVSAIGDNVGAADIPPTDIANRDQIVEGIERTAGDPAQGNLSRISQSTLKVLSDYSGKAGGVLGVVTGGMGAAEAFKGDSSSAEKAEAVLNVVSGTLDLAPDVLKAGSRFVSAVGGQAAGAVAERVVGAITRGLGPVGMLLSVASELVSVFVNNAKDKKEASEQYDWFSKLGDDGVTQGDWNLKYDYAVTTLNSFGNARDYINNLRELRGADWGGRQAPGDRSIFDFHREEFADFKGKWEKDRGADTYVEFLDPDKRKADFKREKEHMDEVEEYMDKHPTYFPGYNDWVLEL</sequence>
<reference evidence="2 3" key="1">
    <citation type="submission" date="2015-11" db="EMBL/GenBank/DDBJ databases">
        <title>Genome sequences of Lysobacter enzymogenes strain C3 and Lysobacter antibioticus ATCC 29479.</title>
        <authorList>
            <person name="Kobayashi D.Y."/>
        </authorList>
    </citation>
    <scope>NUCLEOTIDE SEQUENCE [LARGE SCALE GENOMIC DNA]</scope>
    <source>
        <strain evidence="2 3">C3</strain>
    </source>
</reference>
<dbReference type="OrthoDB" id="6727393at2"/>
<evidence type="ECO:0000313" key="2">
    <source>
        <dbReference type="EMBL" id="ALN55865.1"/>
    </source>
</evidence>
<dbReference type="AlphaFoldDB" id="A0A0S2DBG4"/>
<feature type="compositionally biased region" description="Basic and acidic residues" evidence="1">
    <location>
        <begin position="119"/>
        <end position="160"/>
    </location>
</feature>
<dbReference type="Proteomes" id="UP000061569">
    <property type="component" value="Chromosome"/>
</dbReference>
<gene>
    <name evidence="2" type="ORF">GLE_0507</name>
</gene>
<protein>
    <submittedName>
        <fullName evidence="2">Uncharacterized protein</fullName>
    </submittedName>
</protein>
<dbReference type="KEGG" id="lez:GLE_0507"/>